<keyword evidence="5 8" id="KW-0472">Membrane</keyword>
<evidence type="ECO:0000256" key="2">
    <source>
        <dbReference type="ARBA" id="ARBA00008034"/>
    </source>
</evidence>
<protein>
    <submittedName>
        <fullName evidence="9">Metal ABC transporter permease</fullName>
    </submittedName>
</protein>
<comment type="similarity">
    <text evidence="2 6">Belongs to the ABC-3 integral membrane protein family.</text>
</comment>
<dbReference type="PANTHER" id="PTHR30477:SF19">
    <property type="entry name" value="METAL ABC TRANSPORTER PERMEASE"/>
    <property type="match status" value="1"/>
</dbReference>
<evidence type="ECO:0000256" key="1">
    <source>
        <dbReference type="ARBA" id="ARBA00004141"/>
    </source>
</evidence>
<dbReference type="InterPro" id="IPR001626">
    <property type="entry name" value="ABC_TroCD"/>
</dbReference>
<organism evidence="9 10">
    <name type="scientific">Ancylobacter koreensis</name>
    <dbReference type="NCBI Taxonomy" id="266121"/>
    <lineage>
        <taxon>Bacteria</taxon>
        <taxon>Pseudomonadati</taxon>
        <taxon>Pseudomonadota</taxon>
        <taxon>Alphaproteobacteria</taxon>
        <taxon>Hyphomicrobiales</taxon>
        <taxon>Xanthobacteraceae</taxon>
        <taxon>Ancylobacter</taxon>
    </lineage>
</organism>
<evidence type="ECO:0000256" key="4">
    <source>
        <dbReference type="ARBA" id="ARBA00022989"/>
    </source>
</evidence>
<keyword evidence="6" id="KW-0813">Transport</keyword>
<feature type="transmembrane region" description="Helical" evidence="8">
    <location>
        <begin position="124"/>
        <end position="149"/>
    </location>
</feature>
<feature type="transmembrane region" description="Helical" evidence="8">
    <location>
        <begin position="36"/>
        <end position="57"/>
    </location>
</feature>
<keyword evidence="10" id="KW-1185">Reference proteome</keyword>
<gene>
    <name evidence="9" type="ORF">MWN33_15400</name>
</gene>
<dbReference type="InterPro" id="IPR037294">
    <property type="entry name" value="ABC_BtuC-like"/>
</dbReference>
<feature type="transmembrane region" description="Helical" evidence="8">
    <location>
        <begin position="200"/>
        <end position="222"/>
    </location>
</feature>
<feature type="transmembrane region" description="Helical" evidence="8">
    <location>
        <begin position="94"/>
        <end position="112"/>
    </location>
</feature>
<evidence type="ECO:0000256" key="3">
    <source>
        <dbReference type="ARBA" id="ARBA00022692"/>
    </source>
</evidence>
<dbReference type="RefSeq" id="WP_247201929.1">
    <property type="nucleotide sequence ID" value="NZ_JALKCG010000007.1"/>
</dbReference>
<evidence type="ECO:0000256" key="6">
    <source>
        <dbReference type="RuleBase" id="RU003943"/>
    </source>
</evidence>
<dbReference type="SUPFAM" id="SSF81345">
    <property type="entry name" value="ABC transporter involved in vitamin B12 uptake, BtuC"/>
    <property type="match status" value="1"/>
</dbReference>
<evidence type="ECO:0000256" key="8">
    <source>
        <dbReference type="SAM" id="Phobius"/>
    </source>
</evidence>
<feature type="transmembrane region" description="Helical" evidence="8">
    <location>
        <begin position="12"/>
        <end position="31"/>
    </location>
</feature>
<evidence type="ECO:0000256" key="7">
    <source>
        <dbReference type="SAM" id="MobiDB-lite"/>
    </source>
</evidence>
<comment type="caution">
    <text evidence="9">The sequence shown here is derived from an EMBL/GenBank/DDBJ whole genome shotgun (WGS) entry which is preliminary data.</text>
</comment>
<keyword evidence="3 6" id="KW-0812">Transmembrane</keyword>
<proteinExistence type="inferred from homology"/>
<feature type="region of interest" description="Disordered" evidence="7">
    <location>
        <begin position="257"/>
        <end position="302"/>
    </location>
</feature>
<evidence type="ECO:0000256" key="5">
    <source>
        <dbReference type="ARBA" id="ARBA00023136"/>
    </source>
</evidence>
<keyword evidence="4 8" id="KW-1133">Transmembrane helix</keyword>
<sequence>MSALNLDILGPALVAGLLILATHVPLGTIVLNRGIIFIDIALAQVAALGVVFGNLVLGATTGWAVQFSAVGAAVGCSLLLTWTDKRFPAIQEAIIGVLYIVAAALQIVLLSYSPNGSEYLKQLLVGQILWVSQTQLIVLGILSAVALGLWATRDLVRERILFYGIFAVIITASVQIVGVLLVFASLIVPALATLHAPRRWRLMIAFNIGTAGYLIGLVLSAVLDISTGAAIVCALVSVALISAIVISQVSDAPLAIPGHGEGHGHHGHHGHAHDGQDRAVEKAVNHPPAGHPTGAPVGGGAG</sequence>
<evidence type="ECO:0000313" key="9">
    <source>
        <dbReference type="EMBL" id="MCK0209419.1"/>
    </source>
</evidence>
<evidence type="ECO:0000313" key="10">
    <source>
        <dbReference type="Proteomes" id="UP001202867"/>
    </source>
</evidence>
<name>A0ABT0DQF5_9HYPH</name>
<feature type="transmembrane region" description="Helical" evidence="8">
    <location>
        <begin position="63"/>
        <end position="82"/>
    </location>
</feature>
<feature type="compositionally biased region" description="Basic and acidic residues" evidence="7">
    <location>
        <begin position="272"/>
        <end position="284"/>
    </location>
</feature>
<feature type="transmembrane region" description="Helical" evidence="8">
    <location>
        <begin position="161"/>
        <end position="188"/>
    </location>
</feature>
<dbReference type="EMBL" id="JALKCG010000007">
    <property type="protein sequence ID" value="MCK0209419.1"/>
    <property type="molecule type" value="Genomic_DNA"/>
</dbReference>
<dbReference type="Pfam" id="PF00950">
    <property type="entry name" value="ABC-3"/>
    <property type="match status" value="2"/>
</dbReference>
<dbReference type="PANTHER" id="PTHR30477">
    <property type="entry name" value="ABC-TRANSPORTER METAL-BINDING PROTEIN"/>
    <property type="match status" value="1"/>
</dbReference>
<dbReference type="Proteomes" id="UP001202867">
    <property type="component" value="Unassembled WGS sequence"/>
</dbReference>
<accession>A0ABT0DQF5</accession>
<comment type="subcellular location">
    <subcellularLocation>
        <location evidence="6">Cell membrane</location>
        <topology evidence="6">Multi-pass membrane protein</topology>
    </subcellularLocation>
    <subcellularLocation>
        <location evidence="1">Membrane</location>
        <topology evidence="1">Multi-pass membrane protein</topology>
    </subcellularLocation>
</comment>
<feature type="transmembrane region" description="Helical" evidence="8">
    <location>
        <begin position="229"/>
        <end position="249"/>
    </location>
</feature>
<reference evidence="10" key="1">
    <citation type="submission" date="2023-07" db="EMBL/GenBank/DDBJ databases">
        <title>Ancylobacter moscoviensis sp. nov., facultatively methylotrophic bacteria from activated sludge and the reclassification of Starkeya novella (Starkey 1934) Kelly et al. 2000 as Ancylobacter novellus comb. nov., Starkeya koreensis Im et al. 2006 as Ancylobacter koreensis comb.nov., Angulomicrobium tetraedrale Vasil'eva et al. 1986 as Ancylobacter tetraedralis comb. nov., Angulomicrobium amanitiforme Fritz et al. 2004 as Ancylobacter amanitiformis comb. nov. and Methylorhabdus multivorans Doronina et al. 1996 as Ancylobacter multivorans comb. nov. and emended description of the genus Ancylobacter.</title>
        <authorList>
            <person name="Doronina N."/>
            <person name="Chemodurova A."/>
            <person name="Grouzdev D."/>
            <person name="Koziaeva V."/>
            <person name="Shi W."/>
            <person name="Wu L."/>
            <person name="Kaparullina E."/>
        </authorList>
    </citation>
    <scope>NUCLEOTIDE SEQUENCE [LARGE SCALE GENOMIC DNA]</scope>
    <source>
        <strain evidence="10">Jip08</strain>
    </source>
</reference>